<accession>A0A0N8KGS4</accession>
<dbReference type="Proteomes" id="UP000050421">
    <property type="component" value="Unassembled WGS sequence"/>
</dbReference>
<dbReference type="InterPro" id="IPR036583">
    <property type="entry name" value="23S_rRNA_IVS_sf"/>
</dbReference>
<dbReference type="EMBL" id="LJXT01000029">
    <property type="protein sequence ID" value="KPQ17746.1"/>
    <property type="molecule type" value="Genomic_DNA"/>
</dbReference>
<dbReference type="Pfam" id="PF05635">
    <property type="entry name" value="23S_rRNA_IVP"/>
    <property type="match status" value="1"/>
</dbReference>
<dbReference type="PATRIC" id="fig|1305737.6.peg.1914"/>
<dbReference type="Gene3D" id="1.20.1440.60">
    <property type="entry name" value="23S rRNA-intervening sequence"/>
    <property type="match status" value="1"/>
</dbReference>
<protein>
    <submittedName>
        <fullName evidence="1">Four helix bundle protein</fullName>
    </submittedName>
</protein>
<dbReference type="AlphaFoldDB" id="A0A0N8KGS4"/>
<organism evidence="1 2">
    <name type="scientific">Algoriphagus marincola HL-49</name>
    <dbReference type="NCBI Taxonomy" id="1305737"/>
    <lineage>
        <taxon>Bacteria</taxon>
        <taxon>Pseudomonadati</taxon>
        <taxon>Bacteroidota</taxon>
        <taxon>Cytophagia</taxon>
        <taxon>Cytophagales</taxon>
        <taxon>Cyclobacteriaceae</taxon>
        <taxon>Algoriphagus</taxon>
    </lineage>
</organism>
<comment type="caution">
    <text evidence="1">The sequence shown here is derived from an EMBL/GenBank/DDBJ whole genome shotgun (WGS) entry which is preliminary data.</text>
</comment>
<proteinExistence type="predicted"/>
<name>A0A0N8KGS4_9BACT</name>
<dbReference type="InterPro" id="IPR012657">
    <property type="entry name" value="23S_rRNA-intervening_sequence"/>
</dbReference>
<dbReference type="STRING" id="1305737.GCA_000526355_01378"/>
<dbReference type="OrthoDB" id="9811959at2"/>
<reference evidence="1 2" key="1">
    <citation type="submission" date="2015-09" db="EMBL/GenBank/DDBJ databases">
        <title>Identification and resolution of microdiversity through metagenomic sequencing of parallel consortia.</title>
        <authorList>
            <person name="Nelson W.C."/>
            <person name="Romine M.F."/>
            <person name="Lindemann S.R."/>
        </authorList>
    </citation>
    <scope>NUCLEOTIDE SEQUENCE [LARGE SCALE GENOMIC DNA]</scope>
    <source>
        <strain evidence="1">HL-49</strain>
    </source>
</reference>
<sequence length="133" mass="15794">MEGKKKFIPVHELEVYRLARKLSSMAWNIYERLTFQQRKVWGDQMLESIDSVGANIVEGYARFHYLEKNRFYYISRASLSEAVDHWVDLGFERGIIPDFEFESFNQLKRDIQVKLNNMIKATYSAKNQFKNDG</sequence>
<dbReference type="PANTHER" id="PTHR38471:SF2">
    <property type="entry name" value="FOUR HELIX BUNDLE PROTEIN"/>
    <property type="match status" value="1"/>
</dbReference>
<dbReference type="SUPFAM" id="SSF158446">
    <property type="entry name" value="IVS-encoded protein-like"/>
    <property type="match status" value="1"/>
</dbReference>
<dbReference type="PANTHER" id="PTHR38471">
    <property type="entry name" value="FOUR HELIX BUNDLE PROTEIN"/>
    <property type="match status" value="1"/>
</dbReference>
<dbReference type="NCBIfam" id="TIGR02436">
    <property type="entry name" value="four helix bundle protein"/>
    <property type="match status" value="1"/>
</dbReference>
<evidence type="ECO:0000313" key="2">
    <source>
        <dbReference type="Proteomes" id="UP000050421"/>
    </source>
</evidence>
<dbReference type="eggNOG" id="ENOG5031UE7">
    <property type="taxonomic scope" value="Bacteria"/>
</dbReference>
<gene>
    <name evidence="1" type="ORF">HLUCCX10_06250</name>
</gene>
<evidence type="ECO:0000313" key="1">
    <source>
        <dbReference type="EMBL" id="KPQ17746.1"/>
    </source>
</evidence>